<evidence type="ECO:0000313" key="1">
    <source>
        <dbReference type="EMBL" id="OAG11082.1"/>
    </source>
</evidence>
<dbReference type="GeneID" id="28770077"/>
<keyword evidence="2" id="KW-1185">Reference proteome</keyword>
<reference evidence="1 2" key="1">
    <citation type="submission" date="2016-05" db="EMBL/GenBank/DDBJ databases">
        <title>Comparative analysis of secretome profiles of manganese(II)-oxidizing ascomycete fungi.</title>
        <authorList>
            <consortium name="DOE Joint Genome Institute"/>
            <person name="Zeiner C.A."/>
            <person name="Purvine S.O."/>
            <person name="Zink E.M."/>
            <person name="Wu S."/>
            <person name="Pasa-Tolic L."/>
            <person name="Chaput D.L."/>
            <person name="Haridas S."/>
            <person name="Grigoriev I.V."/>
            <person name="Santelli C.M."/>
            <person name="Hansel C.M."/>
        </authorList>
    </citation>
    <scope>NUCLEOTIDE SEQUENCE [LARGE SCALE GENOMIC DNA]</scope>
    <source>
        <strain evidence="1 2">AP3s5-JAC2a</strain>
    </source>
</reference>
<evidence type="ECO:0000313" key="2">
    <source>
        <dbReference type="Proteomes" id="UP000077069"/>
    </source>
</evidence>
<proteinExistence type="predicted"/>
<sequence>MWAPWCQSVDDGWSVWNEEPRRQGGGHGWAWSQCLLLFFFVLRDSFFVGLDMHVAGGRQPTLVTRQGFDTHAPNQPCPVCFISHREPRSPTFSYPSRTPSSCAVIPSRKGAHTTLPMYSKRTIRYAPVHSSPRRTCKWAFVIGDRLTDVVCQGCQE</sequence>
<dbReference type="Proteomes" id="UP000077069">
    <property type="component" value="Unassembled WGS sequence"/>
</dbReference>
<protein>
    <submittedName>
        <fullName evidence="1">Uncharacterized protein</fullName>
    </submittedName>
</protein>
<dbReference type="AlphaFoldDB" id="A0A177CW11"/>
<dbReference type="RefSeq" id="XP_018041447.1">
    <property type="nucleotide sequence ID" value="XM_018186591.1"/>
</dbReference>
<dbReference type="InParanoid" id="A0A177CW11"/>
<gene>
    <name evidence="1" type="ORF">CC84DRAFT_518692</name>
</gene>
<accession>A0A177CW11</accession>
<name>A0A177CW11_9PLEO</name>
<dbReference type="EMBL" id="KV441549">
    <property type="protein sequence ID" value="OAG11082.1"/>
    <property type="molecule type" value="Genomic_DNA"/>
</dbReference>
<organism evidence="1 2">
    <name type="scientific">Paraphaeosphaeria sporulosa</name>
    <dbReference type="NCBI Taxonomy" id="1460663"/>
    <lineage>
        <taxon>Eukaryota</taxon>
        <taxon>Fungi</taxon>
        <taxon>Dikarya</taxon>
        <taxon>Ascomycota</taxon>
        <taxon>Pezizomycotina</taxon>
        <taxon>Dothideomycetes</taxon>
        <taxon>Pleosporomycetidae</taxon>
        <taxon>Pleosporales</taxon>
        <taxon>Massarineae</taxon>
        <taxon>Didymosphaeriaceae</taxon>
        <taxon>Paraphaeosphaeria</taxon>
    </lineage>
</organism>